<dbReference type="Proteomes" id="UP000076871">
    <property type="component" value="Unassembled WGS sequence"/>
</dbReference>
<dbReference type="EMBL" id="KV427632">
    <property type="protein sequence ID" value="KZT05129.1"/>
    <property type="molecule type" value="Genomic_DNA"/>
</dbReference>
<evidence type="ECO:0000256" key="1">
    <source>
        <dbReference type="SAM" id="MobiDB-lite"/>
    </source>
</evidence>
<feature type="region of interest" description="Disordered" evidence="1">
    <location>
        <begin position="1"/>
        <end position="33"/>
    </location>
</feature>
<organism evidence="2 3">
    <name type="scientific">Laetiporus sulphureus 93-53</name>
    <dbReference type="NCBI Taxonomy" id="1314785"/>
    <lineage>
        <taxon>Eukaryota</taxon>
        <taxon>Fungi</taxon>
        <taxon>Dikarya</taxon>
        <taxon>Basidiomycota</taxon>
        <taxon>Agaricomycotina</taxon>
        <taxon>Agaricomycetes</taxon>
        <taxon>Polyporales</taxon>
        <taxon>Laetiporus</taxon>
    </lineage>
</organism>
<keyword evidence="3" id="KW-1185">Reference proteome</keyword>
<name>A0A165DL79_9APHY</name>
<proteinExistence type="predicted"/>
<dbReference type="RefSeq" id="XP_040762869.1">
    <property type="nucleotide sequence ID" value="XM_040912768.1"/>
</dbReference>
<gene>
    <name evidence="2" type="ORF">LAESUDRAFT_760579</name>
</gene>
<dbReference type="GeneID" id="63829796"/>
<feature type="compositionally biased region" description="Polar residues" evidence="1">
    <location>
        <begin position="22"/>
        <end position="33"/>
    </location>
</feature>
<dbReference type="AlphaFoldDB" id="A0A165DL79"/>
<protein>
    <submittedName>
        <fullName evidence="2">Uncharacterized protein</fullName>
    </submittedName>
</protein>
<evidence type="ECO:0000313" key="3">
    <source>
        <dbReference type="Proteomes" id="UP000076871"/>
    </source>
</evidence>
<accession>A0A165DL79</accession>
<evidence type="ECO:0000313" key="2">
    <source>
        <dbReference type="EMBL" id="KZT05129.1"/>
    </source>
</evidence>
<reference evidence="2 3" key="1">
    <citation type="journal article" date="2016" name="Mol. Biol. Evol.">
        <title>Comparative Genomics of Early-Diverging Mushroom-Forming Fungi Provides Insights into the Origins of Lignocellulose Decay Capabilities.</title>
        <authorList>
            <person name="Nagy L.G."/>
            <person name="Riley R."/>
            <person name="Tritt A."/>
            <person name="Adam C."/>
            <person name="Daum C."/>
            <person name="Floudas D."/>
            <person name="Sun H."/>
            <person name="Yadav J.S."/>
            <person name="Pangilinan J."/>
            <person name="Larsson K.H."/>
            <person name="Matsuura K."/>
            <person name="Barry K."/>
            <person name="Labutti K."/>
            <person name="Kuo R."/>
            <person name="Ohm R.A."/>
            <person name="Bhattacharya S.S."/>
            <person name="Shirouzu T."/>
            <person name="Yoshinaga Y."/>
            <person name="Martin F.M."/>
            <person name="Grigoriev I.V."/>
            <person name="Hibbett D.S."/>
        </authorList>
    </citation>
    <scope>NUCLEOTIDE SEQUENCE [LARGE SCALE GENOMIC DNA]</scope>
    <source>
        <strain evidence="2 3">93-53</strain>
    </source>
</reference>
<dbReference type="InParanoid" id="A0A165DL79"/>
<sequence>MTPDSPLPLPRSLSSSMGDPATPSSSQCPATPITSPCKVTDSKDTIIGIVYPAWEALCEAESLNPAVGFEFLIREFLSALHELRTFSDLASQTRYTQFCQKAQVHLNTFVQPSWLSWCEELISLEWAATFLASKEPSPPLTTEASACTPCNTGDVTASGSLTASTSTDDSLPATVSTSASMVAAPVAAADAQGVPIPKCKFQAHAANPVAIDPPSNSDTVAMEVDISLATVVAKPPSAPVSETIELSSNDEDDSESDEIEYMGGTMPNLSPAHLKKGKGCSRKPVKSSSATTTFEDQYVRMPVRTFHDRSLPPTYLLLWQKPSIMCLCRYCLSSEKVS</sequence>